<dbReference type="Proteomes" id="UP000198406">
    <property type="component" value="Unassembled WGS sequence"/>
</dbReference>
<dbReference type="InterPro" id="IPR047575">
    <property type="entry name" value="Sm"/>
</dbReference>
<dbReference type="FunCoup" id="A0A1Z5J5N6">
    <property type="interactions" value="499"/>
</dbReference>
<comment type="function">
    <text evidence="9">Binds specifically to the 3'-terminal U-tract of U6 snRNA.</text>
</comment>
<dbReference type="GO" id="GO:0005681">
    <property type="term" value="C:spliceosomal complex"/>
    <property type="evidence" value="ECO:0007669"/>
    <property type="project" value="UniProtKB-UniRule"/>
</dbReference>
<evidence type="ECO:0000259" key="11">
    <source>
        <dbReference type="PROSITE" id="PS52002"/>
    </source>
</evidence>
<dbReference type="AlphaFoldDB" id="A0A1Z5J5N6"/>
<proteinExistence type="inferred from homology"/>
<evidence type="ECO:0000256" key="10">
    <source>
        <dbReference type="SAM" id="MobiDB-lite"/>
    </source>
</evidence>
<accession>A0A1Z5J5N6</accession>
<keyword evidence="6 9" id="KW-0508">mRNA splicing</keyword>
<dbReference type="EMBL" id="BDSP01000005">
    <property type="protein sequence ID" value="GAX09300.1"/>
    <property type="molecule type" value="Genomic_DNA"/>
</dbReference>
<dbReference type="CDD" id="cd01723">
    <property type="entry name" value="LSm4"/>
    <property type="match status" value="1"/>
</dbReference>
<dbReference type="InterPro" id="IPR027141">
    <property type="entry name" value="LSm4/Sm_D1/D3"/>
</dbReference>
<comment type="subunit">
    <text evidence="9">LSm subunits form a heteromer with a doughnut shape.</text>
</comment>
<dbReference type="InterPro" id="IPR010920">
    <property type="entry name" value="LSM_dom_sf"/>
</dbReference>
<evidence type="ECO:0000256" key="5">
    <source>
        <dbReference type="ARBA" id="ARBA00022884"/>
    </source>
</evidence>
<dbReference type="PROSITE" id="PS52002">
    <property type="entry name" value="SM"/>
    <property type="match status" value="1"/>
</dbReference>
<evidence type="ECO:0000256" key="7">
    <source>
        <dbReference type="ARBA" id="ARBA00023242"/>
    </source>
</evidence>
<dbReference type="PANTHER" id="PTHR23338">
    <property type="entry name" value="SMALL NUCLEAR RIBONUCLEOPROTEIN SM"/>
    <property type="match status" value="1"/>
</dbReference>
<keyword evidence="7 9" id="KW-0539">Nucleus</keyword>
<dbReference type="GO" id="GO:0000398">
    <property type="term" value="P:mRNA splicing, via spliceosome"/>
    <property type="evidence" value="ECO:0007669"/>
    <property type="project" value="InterPro"/>
</dbReference>
<dbReference type="InParanoid" id="A0A1Z5J5N6"/>
<evidence type="ECO:0000256" key="1">
    <source>
        <dbReference type="ARBA" id="ARBA00004123"/>
    </source>
</evidence>
<keyword evidence="13" id="KW-1185">Reference proteome</keyword>
<name>A0A1Z5J5N6_FISSO</name>
<reference evidence="12 13" key="1">
    <citation type="journal article" date="2015" name="Plant Cell">
        <title>Oil accumulation by the oleaginous diatom Fistulifera solaris as revealed by the genome and transcriptome.</title>
        <authorList>
            <person name="Tanaka T."/>
            <person name="Maeda Y."/>
            <person name="Veluchamy A."/>
            <person name="Tanaka M."/>
            <person name="Abida H."/>
            <person name="Marechal E."/>
            <person name="Bowler C."/>
            <person name="Muto M."/>
            <person name="Sunaga Y."/>
            <person name="Tanaka M."/>
            <person name="Yoshino T."/>
            <person name="Taniguchi T."/>
            <person name="Fukuda Y."/>
            <person name="Nemoto M."/>
            <person name="Matsumoto M."/>
            <person name="Wong P.S."/>
            <person name="Aburatani S."/>
            <person name="Fujibuchi W."/>
        </authorList>
    </citation>
    <scope>NUCLEOTIDE SEQUENCE [LARGE SCALE GENOMIC DNA]</scope>
    <source>
        <strain evidence="12 13">JPCC DA0580</strain>
    </source>
</reference>
<dbReference type="InterPro" id="IPR001163">
    <property type="entry name" value="Sm_dom_euk/arc"/>
</dbReference>
<dbReference type="Pfam" id="PF01423">
    <property type="entry name" value="LSM"/>
    <property type="match status" value="1"/>
</dbReference>
<comment type="similarity">
    <text evidence="2 9">Belongs to the snRNP Sm proteins family.</text>
</comment>
<keyword evidence="4 9" id="KW-0747">Spliceosome</keyword>
<dbReference type="OrthoDB" id="747253at2759"/>
<evidence type="ECO:0000256" key="6">
    <source>
        <dbReference type="ARBA" id="ARBA00023187"/>
    </source>
</evidence>
<evidence type="ECO:0000313" key="12">
    <source>
        <dbReference type="EMBL" id="GAX09300.1"/>
    </source>
</evidence>
<dbReference type="GO" id="GO:0003723">
    <property type="term" value="F:RNA binding"/>
    <property type="evidence" value="ECO:0007669"/>
    <property type="project" value="UniProtKB-KW"/>
</dbReference>
<dbReference type="SUPFAM" id="SSF50182">
    <property type="entry name" value="Sm-like ribonucleoproteins"/>
    <property type="match status" value="1"/>
</dbReference>
<organism evidence="12 13">
    <name type="scientific">Fistulifera solaris</name>
    <name type="common">Oleaginous diatom</name>
    <dbReference type="NCBI Taxonomy" id="1519565"/>
    <lineage>
        <taxon>Eukaryota</taxon>
        <taxon>Sar</taxon>
        <taxon>Stramenopiles</taxon>
        <taxon>Ochrophyta</taxon>
        <taxon>Bacillariophyta</taxon>
        <taxon>Bacillariophyceae</taxon>
        <taxon>Bacillariophycidae</taxon>
        <taxon>Naviculales</taxon>
        <taxon>Naviculaceae</taxon>
        <taxon>Fistulifera</taxon>
    </lineage>
</organism>
<keyword evidence="5 9" id="KW-0694">RNA-binding</keyword>
<evidence type="ECO:0000313" key="13">
    <source>
        <dbReference type="Proteomes" id="UP000198406"/>
    </source>
</evidence>
<protein>
    <recommendedName>
        <fullName evidence="9">U6 snRNA-associated Sm-like protein LSm4</fullName>
    </recommendedName>
</protein>
<evidence type="ECO:0000256" key="2">
    <source>
        <dbReference type="ARBA" id="ARBA00006850"/>
    </source>
</evidence>
<evidence type="ECO:0000256" key="9">
    <source>
        <dbReference type="RuleBase" id="RU365049"/>
    </source>
</evidence>
<dbReference type="GO" id="GO:0000956">
    <property type="term" value="P:nuclear-transcribed mRNA catabolic process"/>
    <property type="evidence" value="ECO:0007669"/>
    <property type="project" value="UniProtKB-UniRule"/>
</dbReference>
<feature type="region of interest" description="Disordered" evidence="10">
    <location>
        <begin position="79"/>
        <end position="151"/>
    </location>
</feature>
<comment type="caution">
    <text evidence="12">The sequence shown here is derived from an EMBL/GenBank/DDBJ whole genome shotgun (WGS) entry which is preliminary data.</text>
</comment>
<keyword evidence="3 9" id="KW-0507">mRNA processing</keyword>
<comment type="subcellular location">
    <subcellularLocation>
        <location evidence="1 9">Nucleus</location>
    </subcellularLocation>
</comment>
<keyword evidence="8 9" id="KW-0687">Ribonucleoprotein</keyword>
<dbReference type="Gene3D" id="2.30.30.100">
    <property type="match status" value="1"/>
</dbReference>
<gene>
    <name evidence="9" type="primary">LSM4</name>
    <name evidence="12" type="ORF">FisN_17Lh049</name>
</gene>
<evidence type="ECO:0000256" key="3">
    <source>
        <dbReference type="ARBA" id="ARBA00022664"/>
    </source>
</evidence>
<evidence type="ECO:0000256" key="4">
    <source>
        <dbReference type="ARBA" id="ARBA00022728"/>
    </source>
</evidence>
<evidence type="ECO:0000256" key="8">
    <source>
        <dbReference type="ARBA" id="ARBA00023274"/>
    </source>
</evidence>
<sequence>MLPLSLLRAAAGSPLLVELKDGTTYNGRLGTCDAWMNMNLTDVICTSATGERFWKLPSCYIRGSAIKYLRLSDAALDKAVEDEKEQAQRSPAGRGGGRGRGRFDNSAGRGGRGRGRSGLSTGRGTGAGRGRTAAGRGRSGGRGPATQTSSS</sequence>
<feature type="domain" description="Sm" evidence="11">
    <location>
        <begin position="2"/>
        <end position="75"/>
    </location>
</feature>
<dbReference type="SMART" id="SM00651">
    <property type="entry name" value="Sm"/>
    <property type="match status" value="1"/>
</dbReference>
<dbReference type="InterPro" id="IPR034101">
    <property type="entry name" value="Lsm4"/>
</dbReference>